<dbReference type="SUPFAM" id="SSF52172">
    <property type="entry name" value="CheY-like"/>
    <property type="match status" value="1"/>
</dbReference>
<dbReference type="GO" id="GO:0005524">
    <property type="term" value="F:ATP binding"/>
    <property type="evidence" value="ECO:0007669"/>
    <property type="project" value="UniProtKB-KW"/>
</dbReference>
<keyword evidence="8" id="KW-0547">Nucleotide-binding</keyword>
<evidence type="ECO:0000256" key="11">
    <source>
        <dbReference type="ARBA" id="ARBA00022989"/>
    </source>
</evidence>
<name>B8HL56_CYAP4</name>
<dbReference type="Gene3D" id="3.40.50.2300">
    <property type="match status" value="1"/>
</dbReference>
<keyword evidence="13 16" id="KW-0472">Membrane</keyword>
<evidence type="ECO:0000256" key="7">
    <source>
        <dbReference type="ARBA" id="ARBA00022692"/>
    </source>
</evidence>
<evidence type="ECO:0000256" key="3">
    <source>
        <dbReference type="ARBA" id="ARBA00006402"/>
    </source>
</evidence>
<keyword evidence="9 20" id="KW-0418">Kinase</keyword>
<dbReference type="Pfam" id="PF00672">
    <property type="entry name" value="HAMP"/>
    <property type="match status" value="1"/>
</dbReference>
<dbReference type="GO" id="GO:0000155">
    <property type="term" value="F:phosphorelay sensor kinase activity"/>
    <property type="evidence" value="ECO:0007669"/>
    <property type="project" value="InterPro"/>
</dbReference>
<feature type="modified residue" description="4-aspartylphosphate" evidence="15">
    <location>
        <position position="628"/>
    </location>
</feature>
<protein>
    <recommendedName>
        <fullName evidence="14">Circadian input-output histidine kinase CikA</fullName>
        <ecNumber evidence="4">2.7.13.3</ecNumber>
    </recommendedName>
</protein>
<feature type="domain" description="Histidine kinase" evidence="17">
    <location>
        <begin position="337"/>
        <end position="555"/>
    </location>
</feature>
<dbReference type="CDD" id="cd06225">
    <property type="entry name" value="HAMP"/>
    <property type="match status" value="1"/>
</dbReference>
<dbReference type="SUPFAM" id="SSF47384">
    <property type="entry name" value="Homodimeric domain of signal transducing histidine kinase"/>
    <property type="match status" value="1"/>
</dbReference>
<keyword evidence="5 15" id="KW-0597">Phosphoprotein</keyword>
<dbReference type="PRINTS" id="PR00344">
    <property type="entry name" value="BCTRLSENSOR"/>
</dbReference>
<keyword evidence="6" id="KW-0808">Transferase</keyword>
<dbReference type="SMART" id="SM00448">
    <property type="entry name" value="REC"/>
    <property type="match status" value="1"/>
</dbReference>
<evidence type="ECO:0000256" key="4">
    <source>
        <dbReference type="ARBA" id="ARBA00012438"/>
    </source>
</evidence>
<evidence type="ECO:0000259" key="18">
    <source>
        <dbReference type="PROSITE" id="PS50110"/>
    </source>
</evidence>
<dbReference type="PANTHER" id="PTHR43047:SF72">
    <property type="entry name" value="OSMOSENSING HISTIDINE PROTEIN KINASE SLN1"/>
    <property type="match status" value="1"/>
</dbReference>
<evidence type="ECO:0000256" key="10">
    <source>
        <dbReference type="ARBA" id="ARBA00022840"/>
    </source>
</evidence>
<dbReference type="KEGG" id="cyn:Cyan7425_2948"/>
<dbReference type="CDD" id="cd00082">
    <property type="entry name" value="HisKA"/>
    <property type="match status" value="1"/>
</dbReference>
<evidence type="ECO:0000256" key="16">
    <source>
        <dbReference type="SAM" id="Phobius"/>
    </source>
</evidence>
<dbReference type="GO" id="GO:0005886">
    <property type="term" value="C:plasma membrane"/>
    <property type="evidence" value="ECO:0007669"/>
    <property type="project" value="TreeGrafter"/>
</dbReference>
<dbReference type="PANTHER" id="PTHR43047">
    <property type="entry name" value="TWO-COMPONENT HISTIDINE PROTEIN KINASE"/>
    <property type="match status" value="1"/>
</dbReference>
<reference evidence="20" key="1">
    <citation type="submission" date="2009-01" db="EMBL/GenBank/DDBJ databases">
        <title>Complete sequence of chromosome Cyanothece sp. PCC 7425.</title>
        <authorList>
            <consortium name="US DOE Joint Genome Institute"/>
            <person name="Lucas S."/>
            <person name="Copeland A."/>
            <person name="Lapidus A."/>
            <person name="Glavina del Rio T."/>
            <person name="Dalin E."/>
            <person name="Tice H."/>
            <person name="Bruce D."/>
            <person name="Goodwin L."/>
            <person name="Pitluck S."/>
            <person name="Sims D."/>
            <person name="Meineke L."/>
            <person name="Brettin T."/>
            <person name="Detter J.C."/>
            <person name="Han C."/>
            <person name="Larimer F."/>
            <person name="Land M."/>
            <person name="Hauser L."/>
            <person name="Kyrpides N."/>
            <person name="Ovchinnikova G."/>
            <person name="Liberton M."/>
            <person name="Stoeckel J."/>
            <person name="Banerjee A."/>
            <person name="Singh A."/>
            <person name="Page L."/>
            <person name="Sato H."/>
            <person name="Zhao L."/>
            <person name="Sherman L."/>
            <person name="Pakrasi H."/>
            <person name="Richardson P."/>
        </authorList>
    </citation>
    <scope>NUCLEOTIDE SEQUENCE</scope>
    <source>
        <strain evidence="20">PCC 7425</strain>
    </source>
</reference>
<feature type="transmembrane region" description="Helical" evidence="16">
    <location>
        <begin position="215"/>
        <end position="238"/>
    </location>
</feature>
<gene>
    <name evidence="20" type="ordered locus">Cyan7425_2948</name>
</gene>
<comment type="subcellular location">
    <subcellularLocation>
        <location evidence="2">Membrane</location>
    </subcellularLocation>
</comment>
<dbReference type="InterPro" id="IPR001789">
    <property type="entry name" value="Sig_transdc_resp-reg_receiver"/>
</dbReference>
<feature type="transmembrane region" description="Helical" evidence="16">
    <location>
        <begin position="12"/>
        <end position="29"/>
    </location>
</feature>
<evidence type="ECO:0000256" key="6">
    <source>
        <dbReference type="ARBA" id="ARBA00022679"/>
    </source>
</evidence>
<feature type="domain" description="HAMP" evidence="19">
    <location>
        <begin position="240"/>
        <end position="297"/>
    </location>
</feature>
<organism evidence="20">
    <name type="scientific">Cyanothece sp. (strain PCC 7425 / ATCC 29141)</name>
    <dbReference type="NCBI Taxonomy" id="395961"/>
    <lineage>
        <taxon>Bacteria</taxon>
        <taxon>Bacillati</taxon>
        <taxon>Cyanobacteriota</taxon>
        <taxon>Cyanophyceae</taxon>
        <taxon>Gomontiellales</taxon>
        <taxon>Cyanothecaceae</taxon>
        <taxon>Cyanothece</taxon>
    </lineage>
</organism>
<dbReference type="SUPFAM" id="SSF55874">
    <property type="entry name" value="ATPase domain of HSP90 chaperone/DNA topoisomerase II/histidine kinase"/>
    <property type="match status" value="1"/>
</dbReference>
<evidence type="ECO:0000256" key="1">
    <source>
        <dbReference type="ARBA" id="ARBA00000085"/>
    </source>
</evidence>
<dbReference type="Pfam" id="PF00072">
    <property type="entry name" value="Response_reg"/>
    <property type="match status" value="1"/>
</dbReference>
<sequence>MERLKLGSKFNLILILIFLAGIMFSGFILSEALQQKAEAEITIKAELLTRMINSVRSYTDGQIKPLLKTHLTPDTDFIPETVPAYAARQVFARFNDDPDYRDYVYKEATLNPTNPQDQADAFETNLVEQFRQQPSLEELAGYRAIAGKQLFYIAHPLLVTKPSCLQCHGNPADAPQSLIDRYGTQNGFGWRLQEVVAAQTIYVPADYVIRKTHQYLVLVMSTFVGIFAVVIVLINRLVKQSVIQPIQQLMRLTRQVIRGEGCSPTLPTVPLTRRTDELGDLSRAFTQMSHTINVRQQDLNRAVNERTAQLAESMQSAQRARQEAEMANRAKSAFLAHMSHELRTPLNVMLGFVQLLERDTLLSDRQRESLQTINRSGEHLLGLINDVLELSRIEAGRVELHPTAFDLYRFLYTLQEMFQIRVQNKQLSLTLELAKDLPPYVVADEGKLRQVLINLLGNALKFTDRGGITVRVGYELIRERLAFVVVDTGRGMATAELEQLFEPFVQGCTGLNPQEGTGLGLTISREFVRLMGGEIQISSAIGCGSTVRFTIKVTPTQTAPPLPTPGRVLHLAPGQRIPKILVVDDIAENRQLLSQLLMEVGFEIRTAANGREAIAQWRAWQPDLIWMDMRMPILNGYEATRQIKAQEQQLVQEKKSQRSPVVIIALTASAFAEERTEVLAAGCDDFVCKPFQEQIIFERMASYLGLRYLYAGETLPERLQAKTADRIIDRELTRTDLEQMPIEWIKALHQSALQADADQIRQLIQQIQNPNDPLAKRLTELIENFCFDEMMDLTEPLLSA</sequence>
<dbReference type="Gene3D" id="6.10.340.10">
    <property type="match status" value="1"/>
</dbReference>
<dbReference type="Pfam" id="PF00512">
    <property type="entry name" value="HisKA"/>
    <property type="match status" value="1"/>
</dbReference>
<dbReference type="Gene3D" id="3.30.565.10">
    <property type="entry name" value="Histidine kinase-like ATPase, C-terminal domain"/>
    <property type="match status" value="1"/>
</dbReference>
<dbReference type="InterPro" id="IPR011006">
    <property type="entry name" value="CheY-like_superfamily"/>
</dbReference>
<evidence type="ECO:0000256" key="13">
    <source>
        <dbReference type="ARBA" id="ARBA00023136"/>
    </source>
</evidence>
<dbReference type="eggNOG" id="COG0745">
    <property type="taxonomic scope" value="Bacteria"/>
</dbReference>
<dbReference type="STRING" id="395961.Cyan7425_2948"/>
<evidence type="ECO:0000259" key="19">
    <source>
        <dbReference type="PROSITE" id="PS50885"/>
    </source>
</evidence>
<keyword evidence="7 16" id="KW-0812">Transmembrane</keyword>
<comment type="similarity">
    <text evidence="3">In the N-terminal section; belongs to the phytochrome family.</text>
</comment>
<evidence type="ECO:0000256" key="5">
    <source>
        <dbReference type="ARBA" id="ARBA00022553"/>
    </source>
</evidence>
<dbReference type="EC" id="2.7.13.3" evidence="4"/>
<dbReference type="CDD" id="cd16922">
    <property type="entry name" value="HATPase_EvgS-ArcB-TorS-like"/>
    <property type="match status" value="1"/>
</dbReference>
<accession>B8HL56</accession>
<dbReference type="FunFam" id="3.30.565.10:FF:000010">
    <property type="entry name" value="Sensor histidine kinase RcsC"/>
    <property type="match status" value="1"/>
</dbReference>
<keyword evidence="12" id="KW-0902">Two-component regulatory system</keyword>
<dbReference type="InterPro" id="IPR036097">
    <property type="entry name" value="HisK_dim/P_sf"/>
</dbReference>
<dbReference type="PROSITE" id="PS50110">
    <property type="entry name" value="RESPONSE_REGULATORY"/>
    <property type="match status" value="1"/>
</dbReference>
<dbReference type="AlphaFoldDB" id="B8HL56"/>
<dbReference type="CDD" id="cd17546">
    <property type="entry name" value="REC_hyHK_CKI1_RcsC-like"/>
    <property type="match status" value="1"/>
</dbReference>
<comment type="catalytic activity">
    <reaction evidence="1">
        <text>ATP + protein L-histidine = ADP + protein N-phospho-L-histidine.</text>
        <dbReference type="EC" id="2.7.13.3"/>
    </reaction>
</comment>
<evidence type="ECO:0000256" key="14">
    <source>
        <dbReference type="ARBA" id="ARBA00074306"/>
    </source>
</evidence>
<dbReference type="Pfam" id="PF11845">
    <property type="entry name" value="Tll0287-like"/>
    <property type="match status" value="1"/>
</dbReference>
<dbReference type="InterPro" id="IPR005467">
    <property type="entry name" value="His_kinase_dom"/>
</dbReference>
<dbReference type="SMART" id="SM00388">
    <property type="entry name" value="HisKA"/>
    <property type="match status" value="1"/>
</dbReference>
<dbReference type="FunFam" id="1.10.287.130:FF:000004">
    <property type="entry name" value="Ethylene receptor 1"/>
    <property type="match status" value="1"/>
</dbReference>
<dbReference type="InterPro" id="IPR036890">
    <property type="entry name" value="HATPase_C_sf"/>
</dbReference>
<dbReference type="InterPro" id="IPR003594">
    <property type="entry name" value="HATPase_dom"/>
</dbReference>
<evidence type="ECO:0000256" key="15">
    <source>
        <dbReference type="PROSITE-ProRule" id="PRU00169"/>
    </source>
</evidence>
<dbReference type="Pfam" id="PF02518">
    <property type="entry name" value="HATPase_c"/>
    <property type="match status" value="1"/>
</dbReference>
<dbReference type="InterPro" id="IPR021796">
    <property type="entry name" value="Tll0287-like_dom"/>
</dbReference>
<dbReference type="HOGENOM" id="CLU_000445_114_64_3"/>
<proteinExistence type="inferred from homology"/>
<evidence type="ECO:0000259" key="17">
    <source>
        <dbReference type="PROSITE" id="PS50109"/>
    </source>
</evidence>
<dbReference type="SMART" id="SM00387">
    <property type="entry name" value="HATPase_c"/>
    <property type="match status" value="1"/>
</dbReference>
<dbReference type="PROSITE" id="PS50109">
    <property type="entry name" value="HIS_KIN"/>
    <property type="match status" value="1"/>
</dbReference>
<evidence type="ECO:0000256" key="8">
    <source>
        <dbReference type="ARBA" id="ARBA00022741"/>
    </source>
</evidence>
<dbReference type="Gene3D" id="1.10.287.130">
    <property type="match status" value="1"/>
</dbReference>
<dbReference type="InterPro" id="IPR003661">
    <property type="entry name" value="HisK_dim/P_dom"/>
</dbReference>
<dbReference type="InterPro" id="IPR003660">
    <property type="entry name" value="HAMP_dom"/>
</dbReference>
<keyword evidence="11 16" id="KW-1133">Transmembrane helix</keyword>
<evidence type="ECO:0000256" key="9">
    <source>
        <dbReference type="ARBA" id="ARBA00022777"/>
    </source>
</evidence>
<dbReference type="eggNOG" id="COG2205">
    <property type="taxonomic scope" value="Bacteria"/>
</dbReference>
<keyword evidence="10" id="KW-0067">ATP-binding</keyword>
<evidence type="ECO:0000256" key="12">
    <source>
        <dbReference type="ARBA" id="ARBA00023012"/>
    </source>
</evidence>
<dbReference type="EMBL" id="CP001344">
    <property type="protein sequence ID" value="ACL45288.1"/>
    <property type="molecule type" value="Genomic_DNA"/>
</dbReference>
<dbReference type="GO" id="GO:0009927">
    <property type="term" value="F:histidine phosphotransfer kinase activity"/>
    <property type="evidence" value="ECO:0007669"/>
    <property type="project" value="TreeGrafter"/>
</dbReference>
<dbReference type="InterPro" id="IPR004358">
    <property type="entry name" value="Sig_transdc_His_kin-like_C"/>
</dbReference>
<evidence type="ECO:0000256" key="2">
    <source>
        <dbReference type="ARBA" id="ARBA00004370"/>
    </source>
</evidence>
<evidence type="ECO:0000313" key="20">
    <source>
        <dbReference type="EMBL" id="ACL45288.1"/>
    </source>
</evidence>
<feature type="domain" description="Response regulatory" evidence="18">
    <location>
        <begin position="579"/>
        <end position="704"/>
    </location>
</feature>
<dbReference type="PROSITE" id="PS50885">
    <property type="entry name" value="HAMP"/>
    <property type="match status" value="1"/>
</dbReference>